<accession>A0ABU2XF58</accession>
<dbReference type="InterPro" id="IPR051604">
    <property type="entry name" value="Ergot_Alk_Oxidoreductase"/>
</dbReference>
<dbReference type="PANTHER" id="PTHR43162">
    <property type="match status" value="1"/>
</dbReference>
<evidence type="ECO:0000313" key="3">
    <source>
        <dbReference type="Proteomes" id="UP001180754"/>
    </source>
</evidence>
<keyword evidence="3" id="KW-1185">Reference proteome</keyword>
<sequence length="130" mass="13855">MTESLQTTLVLGGTGRTGSLPARRLAERGRNARTAARHGADVLFDWDNPATHADALCGVDSLYLVTPVMRVAYADQVAIFLDLAEAAGVRHVTYLSTYGADHARSTTGPGTRPPARRPSRSVKSPRSSPP</sequence>
<feature type="compositionally biased region" description="Low complexity" evidence="1">
    <location>
        <begin position="121"/>
        <end position="130"/>
    </location>
</feature>
<evidence type="ECO:0008006" key="4">
    <source>
        <dbReference type="Google" id="ProtNLM"/>
    </source>
</evidence>
<dbReference type="PANTHER" id="PTHR43162:SF1">
    <property type="entry name" value="PRESTALK A DIFFERENTIATION PROTEIN A"/>
    <property type="match status" value="1"/>
</dbReference>
<dbReference type="InterPro" id="IPR036291">
    <property type="entry name" value="NAD(P)-bd_dom_sf"/>
</dbReference>
<dbReference type="Proteomes" id="UP001180754">
    <property type="component" value="Unassembled WGS sequence"/>
</dbReference>
<comment type="caution">
    <text evidence="2">The sequence shown here is derived from an EMBL/GenBank/DDBJ whole genome shotgun (WGS) entry which is preliminary data.</text>
</comment>
<dbReference type="SUPFAM" id="SSF51735">
    <property type="entry name" value="NAD(P)-binding Rossmann-fold domains"/>
    <property type="match status" value="1"/>
</dbReference>
<organism evidence="2 3">
    <name type="scientific">Streptomyces lonegramiae</name>
    <dbReference type="NCBI Taxonomy" id="3075524"/>
    <lineage>
        <taxon>Bacteria</taxon>
        <taxon>Bacillati</taxon>
        <taxon>Actinomycetota</taxon>
        <taxon>Actinomycetes</taxon>
        <taxon>Kitasatosporales</taxon>
        <taxon>Streptomycetaceae</taxon>
        <taxon>Streptomyces</taxon>
    </lineage>
</organism>
<reference evidence="2" key="1">
    <citation type="submission" date="2024-05" db="EMBL/GenBank/DDBJ databases">
        <title>30 novel species of actinomycetes from the DSMZ collection.</title>
        <authorList>
            <person name="Nouioui I."/>
        </authorList>
    </citation>
    <scope>NUCLEOTIDE SEQUENCE</scope>
    <source>
        <strain evidence="2">DSM 41529</strain>
    </source>
</reference>
<name>A0ABU2XF58_9ACTN</name>
<feature type="region of interest" description="Disordered" evidence="1">
    <location>
        <begin position="98"/>
        <end position="130"/>
    </location>
</feature>
<dbReference type="Gene3D" id="3.40.50.720">
    <property type="entry name" value="NAD(P)-binding Rossmann-like Domain"/>
    <property type="match status" value="1"/>
</dbReference>
<gene>
    <name evidence="2" type="ORF">RND15_13775</name>
</gene>
<dbReference type="RefSeq" id="WP_311724159.1">
    <property type="nucleotide sequence ID" value="NZ_JAVRFD010000005.1"/>
</dbReference>
<dbReference type="EMBL" id="JAVRFD010000005">
    <property type="protein sequence ID" value="MDT0543760.1"/>
    <property type="molecule type" value="Genomic_DNA"/>
</dbReference>
<evidence type="ECO:0000313" key="2">
    <source>
        <dbReference type="EMBL" id="MDT0543760.1"/>
    </source>
</evidence>
<protein>
    <recommendedName>
        <fullName evidence="4">NmrA-like family protein</fullName>
    </recommendedName>
</protein>
<evidence type="ECO:0000256" key="1">
    <source>
        <dbReference type="SAM" id="MobiDB-lite"/>
    </source>
</evidence>
<proteinExistence type="predicted"/>